<dbReference type="EMBL" id="LXQD01000031">
    <property type="protein sequence ID" value="RCJ40985.1"/>
    <property type="molecule type" value="Genomic_DNA"/>
</dbReference>
<evidence type="ECO:0000256" key="1">
    <source>
        <dbReference type="ARBA" id="ARBA00004370"/>
    </source>
</evidence>
<dbReference type="GO" id="GO:0090729">
    <property type="term" value="F:toxin activity"/>
    <property type="evidence" value="ECO:0007669"/>
    <property type="project" value="UniProtKB-KW"/>
</dbReference>
<reference evidence="9" key="1">
    <citation type="submission" date="2016-04" db="EMBL/GenBank/DDBJ databases">
        <authorList>
            <person name="Tabuchi Yagui T.R."/>
        </authorList>
    </citation>
    <scope>NUCLEOTIDE SEQUENCE [LARGE SCALE GENOMIC DNA]</scope>
    <source>
        <strain evidence="9">NIES-26</strain>
    </source>
</reference>
<evidence type="ECO:0000256" key="4">
    <source>
        <dbReference type="ARBA" id="ARBA00022656"/>
    </source>
</evidence>
<dbReference type="PRINTS" id="PR00313">
    <property type="entry name" value="CABNDNGRPT"/>
</dbReference>
<dbReference type="PROSITE" id="PS00330">
    <property type="entry name" value="HEMOLYSIN_CALCIUM"/>
    <property type="match status" value="13"/>
</dbReference>
<dbReference type="InterPro" id="IPR050557">
    <property type="entry name" value="RTX_toxin/Mannuronan_C5-epim"/>
</dbReference>
<evidence type="ECO:0000256" key="5">
    <source>
        <dbReference type="ARBA" id="ARBA00022737"/>
    </source>
</evidence>
<keyword evidence="5" id="KW-0677">Repeat</keyword>
<sequence length="2103" mass="224538">MAIKFDVKNINKELNFNKLILGKEEPITLPDNLKFIGIDTRKTTIFSNPIKQSYSWSDSVTKPISKTVELLGTLGIPYTKQVTEYITEVEKLGKVDLTIKDPFIRAGLNLDATLDLGKINLDFPWANTKGLTIQFLEGSNSLKIGSFNPELPKFNFEAPSIAFKADIEAKIGGKLDATFKSSILEINKNFDFGTNALSATYNLLDISSGGSKTSTQLISGISLAPQLPSINGIKDKITVKGLGIKGSIPIFSLDAELVKLLGNTFPLAKLLSNSQSLPGVGNFGYTVIDGGVKANVNLDLEASLNLGGLNAWLTFENGTYKPVSLNSVEQAISGITRNILDSNNDGKADIKVEVGYANPKITGNISLSTGLSAFAKIGEVTLGKNKFGPLFNKDIPLLSLPAINLFNASKSIEIPKLTFTTSLDLNDLISNTLVSKPVLTKDDLVATVVENKGNTFFGFIAVPEIGLGKPTQPPEHLKSGDYVIYKADEIDVSKEPDNVNYFDSNDLFEKGIYLVGRNNQNASVKLNSQQFYTPYGATDSTGKLISFANFQPKGVERTSNGKYEIIFEDDGYGYYLWSGVEKRDAKGNRYIEQESAQAVDSDYVSFYEKSFNQDFNHNNIIDPGPRVFKGKYNSLDIYNAGNGYYTIGESDKYLVGGEFPGELRGAISEEYNYFGTPNPNNPLEIQRHRAVIFIGGTIDFPIATQWDINEKNEKIAEYKLTPEQLGYYERVALQKDITGDGERGLNLVIDSDIDKNEYTILTLRETSQGSLFYGIYPDGFGLGEIKLQTSSGVNLYPYNNPYNSKLQAIAAAQDSNGLIDVMWKDSTPEIESWFIWKFAINGTIAKPSTSPSLAKSINSSEIVSYESQFDEDFNKDGFIGPVTLIEKVGNATVVYLPEKDEYRIKESNNQAIKIFDSGNTVTQLSNWQPIAAEVIPGATKEGNEPYYKLIMRSSLSAYSLWLVNRNGSKLSEKLINNIDLRLYEQDFQQDFNNDSSIHEANNVVEANGLVELLSDEFGYIINFGNEKIYLKSVDGIVNDSNANGFIEAAHYNAGYQVIKRTKDGSKFELLVVNQDGYIVNSTPIQYSELESYESIFSQDFKPIINGTNGDDTIVTSVADDIVGGGEGNDTIVDSLGDDVIDGGAGNDFLQAIAGNNYLVGGTGEDTLQDTLKDIYSNTEENKLSGGEDNDTYYVYNYPTTQVIEFANEGIDRVYTPVNNYILPENVENLFLLASDGVSAFNTTGNNLNNTIIGNSNNNSISGLNGNDTIDGADGNDTLVGGIGSDVLIGGIGNDTASYFTSAIGVAVSLTTGKGWAGDAKGDRLEAIENLEGSEFEDLLIGDAGNNILSGLGGNDLIYGETGDDWLDGGTGSDRLYGGDGNDQLYGQADEDLLKGEAGNDLLFGNDGNDQLYGQDGNDTLNGDAGNDYLEGGFGDDLLNGDDGNDQLYGQEGEDILNGGTGDDLLEGGLGNDLLNAGDGDDQLYGQVGEDTLNGGAGNDLLDGGDGNDLLDGGDEGNDRLYGQVGEDTLNGGLGNDLLDGGDNNDQLYGDDGNDQLYGQAGDDYLDGGAGNDALYGGNGIDTLLGQAGDDYLDGGSDDDILNGNEGSDRLYGQAGDDLLNGNTGDDYLDGGLDNDELNGNEGSDRLYGQQGYDILDGGVGADFLDGGTEDDYLYGRDGSDRLYGQAGQDYLDGGNDDDRLEGGTGDDQLFGQQGRDYLDGGIGDDFLYGGDDADKLLGQAGNDYLDGGSGADQLDGGDGNDQLYGRDGDDTLDGSVGNDYLEGGNGNDQLTGGNGNDFLYGQDGSDTLNGGADNDNIYGGVGDDNLLGGDGNDLLSGQEGNDILNAGAGDDYLEGGLGNDQLIAGSGNDQLYGGADNDILDGGADNDYLEGELGDDQLIGGEGDDQLFGQEGNDTLYGDSGNDNLQGGDNADILKGEEGDDYLFGNDDDDQLYGGAGNNSLDGGAGNDVLYADIAQAPDGDNYLFGNDGEEPIYNRGGNDYLTGGGDNILNGGTGEDTLYGGSGRDMFVLASESGSDTIFNFKVGSDYLGLLNGLTFEQISITQGIGTNTSDTLISKQDGELLATLIGVQANTLSLWDFTNLG</sequence>
<feature type="region of interest" description="Disordered" evidence="8">
    <location>
        <begin position="1747"/>
        <end position="1812"/>
    </location>
</feature>
<proteinExistence type="predicted"/>
<evidence type="ECO:0000313" key="10">
    <source>
        <dbReference type="Proteomes" id="UP000252107"/>
    </source>
</evidence>
<feature type="region of interest" description="Disordered" evidence="8">
    <location>
        <begin position="1431"/>
        <end position="1452"/>
    </location>
</feature>
<dbReference type="InterPro" id="IPR003995">
    <property type="entry name" value="RTX_toxin_determinant-A"/>
</dbReference>
<dbReference type="Gene3D" id="2.150.10.10">
    <property type="entry name" value="Serralysin-like metalloprotease, C-terminal"/>
    <property type="match status" value="15"/>
</dbReference>
<feature type="region of interest" description="Disordered" evidence="8">
    <location>
        <begin position="1684"/>
        <end position="1713"/>
    </location>
</feature>
<feature type="compositionally biased region" description="Low complexity" evidence="8">
    <location>
        <begin position="1535"/>
        <end position="1556"/>
    </location>
</feature>
<evidence type="ECO:0000256" key="7">
    <source>
        <dbReference type="ARBA" id="ARBA00023136"/>
    </source>
</evidence>
<gene>
    <name evidence="9" type="ORF">A6770_36725</name>
</gene>
<dbReference type="PRINTS" id="PR01488">
    <property type="entry name" value="RTXTOXINA"/>
</dbReference>
<evidence type="ECO:0000256" key="2">
    <source>
        <dbReference type="ARBA" id="ARBA00004613"/>
    </source>
</evidence>
<evidence type="ECO:0000313" key="9">
    <source>
        <dbReference type="EMBL" id="RCJ40985.1"/>
    </source>
</evidence>
<dbReference type="PANTHER" id="PTHR38340">
    <property type="entry name" value="S-LAYER PROTEIN"/>
    <property type="match status" value="1"/>
</dbReference>
<dbReference type="GO" id="GO:0005576">
    <property type="term" value="C:extracellular region"/>
    <property type="evidence" value="ECO:0007669"/>
    <property type="project" value="UniProtKB-SubCell"/>
</dbReference>
<feature type="region of interest" description="Disordered" evidence="8">
    <location>
        <begin position="1910"/>
        <end position="1949"/>
    </location>
</feature>
<accession>A0A367RWT3</accession>
<keyword evidence="4" id="KW-0800">Toxin</keyword>
<organism evidence="9 10">
    <name type="scientific">Nostoc minutum NIES-26</name>
    <dbReference type="NCBI Taxonomy" id="1844469"/>
    <lineage>
        <taxon>Bacteria</taxon>
        <taxon>Bacillati</taxon>
        <taxon>Cyanobacteriota</taxon>
        <taxon>Cyanophyceae</taxon>
        <taxon>Nostocales</taxon>
        <taxon>Nostocaceae</taxon>
        <taxon>Nostoc</taxon>
    </lineage>
</organism>
<dbReference type="InterPro" id="IPR018511">
    <property type="entry name" value="Hemolysin-typ_Ca-bd_CS"/>
</dbReference>
<dbReference type="InterPro" id="IPR011049">
    <property type="entry name" value="Serralysin-like_metalloprot_C"/>
</dbReference>
<keyword evidence="7" id="KW-0472">Membrane</keyword>
<dbReference type="InterPro" id="IPR001343">
    <property type="entry name" value="Hemolysn_Ca-bd"/>
</dbReference>
<dbReference type="GO" id="GO:0016020">
    <property type="term" value="C:membrane"/>
    <property type="evidence" value="ECO:0007669"/>
    <property type="project" value="UniProtKB-SubCell"/>
</dbReference>
<keyword evidence="6" id="KW-0843">Virulence</keyword>
<keyword evidence="3" id="KW-0964">Secreted</keyword>
<dbReference type="PANTHER" id="PTHR38340:SF1">
    <property type="entry name" value="S-LAYER PROTEIN"/>
    <property type="match status" value="1"/>
</dbReference>
<dbReference type="Pfam" id="PF00353">
    <property type="entry name" value="HemolysinCabind"/>
    <property type="match status" value="17"/>
</dbReference>
<dbReference type="GO" id="GO:0005509">
    <property type="term" value="F:calcium ion binding"/>
    <property type="evidence" value="ECO:0007669"/>
    <property type="project" value="InterPro"/>
</dbReference>
<name>A0A367RWT3_9NOSO</name>
<comment type="subcellular location">
    <subcellularLocation>
        <location evidence="1">Membrane</location>
    </subcellularLocation>
    <subcellularLocation>
        <location evidence="2">Secreted</location>
    </subcellularLocation>
</comment>
<dbReference type="Proteomes" id="UP000252107">
    <property type="component" value="Unassembled WGS sequence"/>
</dbReference>
<protein>
    <submittedName>
        <fullName evidence="9">Uncharacterized protein</fullName>
    </submittedName>
</protein>
<evidence type="ECO:0000256" key="3">
    <source>
        <dbReference type="ARBA" id="ARBA00022525"/>
    </source>
</evidence>
<keyword evidence="10" id="KW-1185">Reference proteome</keyword>
<evidence type="ECO:0000256" key="8">
    <source>
        <dbReference type="SAM" id="MobiDB-lite"/>
    </source>
</evidence>
<feature type="compositionally biased region" description="Acidic residues" evidence="8">
    <location>
        <begin position="1938"/>
        <end position="1949"/>
    </location>
</feature>
<dbReference type="SUPFAM" id="SSF51120">
    <property type="entry name" value="beta-Roll"/>
    <property type="match status" value="9"/>
</dbReference>
<evidence type="ECO:0000256" key="6">
    <source>
        <dbReference type="ARBA" id="ARBA00023026"/>
    </source>
</evidence>
<feature type="region of interest" description="Disordered" evidence="8">
    <location>
        <begin position="1480"/>
        <end position="1560"/>
    </location>
</feature>
<comment type="caution">
    <text evidence="9">The sequence shown here is derived from an EMBL/GenBank/DDBJ whole genome shotgun (WGS) entry which is preliminary data.</text>
</comment>